<reference evidence="2 4" key="2">
    <citation type="journal article" date="2018" name="Plant J.">
        <title>The Physcomitrella patens chromosome-scale assembly reveals moss genome structure and evolution.</title>
        <authorList>
            <person name="Lang D."/>
            <person name="Ullrich K.K."/>
            <person name="Murat F."/>
            <person name="Fuchs J."/>
            <person name="Jenkins J."/>
            <person name="Haas F.B."/>
            <person name="Piednoel M."/>
            <person name="Gundlach H."/>
            <person name="Van Bel M."/>
            <person name="Meyberg R."/>
            <person name="Vives C."/>
            <person name="Morata J."/>
            <person name="Symeonidi A."/>
            <person name="Hiss M."/>
            <person name="Muchero W."/>
            <person name="Kamisugi Y."/>
            <person name="Saleh O."/>
            <person name="Blanc G."/>
            <person name="Decker E.L."/>
            <person name="van Gessel N."/>
            <person name="Grimwood J."/>
            <person name="Hayes R.D."/>
            <person name="Graham S.W."/>
            <person name="Gunter L.E."/>
            <person name="McDaniel S.F."/>
            <person name="Hoernstein S.N.W."/>
            <person name="Larsson A."/>
            <person name="Li F.W."/>
            <person name="Perroud P.F."/>
            <person name="Phillips J."/>
            <person name="Ranjan P."/>
            <person name="Rokshar D.S."/>
            <person name="Rothfels C.J."/>
            <person name="Schneider L."/>
            <person name="Shu S."/>
            <person name="Stevenson D.W."/>
            <person name="Thummler F."/>
            <person name="Tillich M."/>
            <person name="Villarreal Aguilar J.C."/>
            <person name="Widiez T."/>
            <person name="Wong G.K."/>
            <person name="Wymore A."/>
            <person name="Zhang Y."/>
            <person name="Zimmer A.D."/>
            <person name="Quatrano R.S."/>
            <person name="Mayer K.F.X."/>
            <person name="Goodstein D."/>
            <person name="Casacuberta J.M."/>
            <person name="Vandepoele K."/>
            <person name="Reski R."/>
            <person name="Cuming A.C."/>
            <person name="Tuskan G.A."/>
            <person name="Maumus F."/>
            <person name="Salse J."/>
            <person name="Schmutz J."/>
            <person name="Rensing S.A."/>
        </authorList>
    </citation>
    <scope>NUCLEOTIDE SEQUENCE [LARGE SCALE GENOMIC DNA]</scope>
    <source>
        <strain evidence="3 4">cv. Gransden 2004</strain>
    </source>
</reference>
<evidence type="ECO:0000313" key="4">
    <source>
        <dbReference type="Proteomes" id="UP000006727"/>
    </source>
</evidence>
<dbReference type="AlphaFoldDB" id="A0A2K1K3D9"/>
<reference evidence="2 4" key="1">
    <citation type="journal article" date="2008" name="Science">
        <title>The Physcomitrella genome reveals evolutionary insights into the conquest of land by plants.</title>
        <authorList>
            <person name="Rensing S."/>
            <person name="Lang D."/>
            <person name="Zimmer A."/>
            <person name="Terry A."/>
            <person name="Salamov A."/>
            <person name="Shapiro H."/>
            <person name="Nishiyama T."/>
            <person name="Perroud P.-F."/>
            <person name="Lindquist E."/>
            <person name="Kamisugi Y."/>
            <person name="Tanahashi T."/>
            <person name="Sakakibara K."/>
            <person name="Fujita T."/>
            <person name="Oishi K."/>
            <person name="Shin-I T."/>
            <person name="Kuroki Y."/>
            <person name="Toyoda A."/>
            <person name="Suzuki Y."/>
            <person name="Hashimoto A."/>
            <person name="Yamaguchi K."/>
            <person name="Sugano A."/>
            <person name="Kohara Y."/>
            <person name="Fujiyama A."/>
            <person name="Anterola A."/>
            <person name="Aoki S."/>
            <person name="Ashton N."/>
            <person name="Barbazuk W.B."/>
            <person name="Barker E."/>
            <person name="Bennetzen J."/>
            <person name="Bezanilla M."/>
            <person name="Blankenship R."/>
            <person name="Cho S.H."/>
            <person name="Dutcher S."/>
            <person name="Estelle M."/>
            <person name="Fawcett J.A."/>
            <person name="Gundlach H."/>
            <person name="Hanada K."/>
            <person name="Heyl A."/>
            <person name="Hicks K.A."/>
            <person name="Hugh J."/>
            <person name="Lohr M."/>
            <person name="Mayer K."/>
            <person name="Melkozernov A."/>
            <person name="Murata T."/>
            <person name="Nelson D."/>
            <person name="Pils B."/>
            <person name="Prigge M."/>
            <person name="Reiss B."/>
            <person name="Renner T."/>
            <person name="Rombauts S."/>
            <person name="Rushton P."/>
            <person name="Sanderfoot A."/>
            <person name="Schween G."/>
            <person name="Shiu S.-H."/>
            <person name="Stueber K."/>
            <person name="Theodoulou F.L."/>
            <person name="Tu H."/>
            <person name="Van de Peer Y."/>
            <person name="Verrier P.J."/>
            <person name="Waters E."/>
            <person name="Wood A."/>
            <person name="Yang L."/>
            <person name="Cove D."/>
            <person name="Cuming A."/>
            <person name="Hasebe M."/>
            <person name="Lucas S."/>
            <person name="Mishler D.B."/>
            <person name="Reski R."/>
            <person name="Grigoriev I."/>
            <person name="Quatrano R.S."/>
            <person name="Boore J.L."/>
        </authorList>
    </citation>
    <scope>NUCLEOTIDE SEQUENCE [LARGE SCALE GENOMIC DNA]</scope>
    <source>
        <strain evidence="3 4">cv. Gransden 2004</strain>
    </source>
</reference>
<dbReference type="EnsemblPlants" id="Pp3c9_16140V3.1">
    <property type="protein sequence ID" value="PAC:32912514.CDS.1"/>
    <property type="gene ID" value="Pp3c9_16140"/>
</dbReference>
<dbReference type="Proteomes" id="UP000006727">
    <property type="component" value="Chromosome 9"/>
</dbReference>
<keyword evidence="4" id="KW-1185">Reference proteome</keyword>
<feature type="compositionally biased region" description="Low complexity" evidence="1">
    <location>
        <begin position="35"/>
        <end position="45"/>
    </location>
</feature>
<accession>A0A2K1K3D9</accession>
<organism evidence="2">
    <name type="scientific">Physcomitrium patens</name>
    <name type="common">Spreading-leaved earth moss</name>
    <name type="synonym">Physcomitrella patens</name>
    <dbReference type="NCBI Taxonomy" id="3218"/>
    <lineage>
        <taxon>Eukaryota</taxon>
        <taxon>Viridiplantae</taxon>
        <taxon>Streptophyta</taxon>
        <taxon>Embryophyta</taxon>
        <taxon>Bryophyta</taxon>
        <taxon>Bryophytina</taxon>
        <taxon>Bryopsida</taxon>
        <taxon>Funariidae</taxon>
        <taxon>Funariales</taxon>
        <taxon>Funariaceae</taxon>
        <taxon>Physcomitrium</taxon>
    </lineage>
</organism>
<evidence type="ECO:0000313" key="2">
    <source>
        <dbReference type="EMBL" id="PNR48291.1"/>
    </source>
</evidence>
<gene>
    <name evidence="2" type="ORF">PHYPA_012766</name>
</gene>
<dbReference type="EMBL" id="ABEU02000009">
    <property type="protein sequence ID" value="PNR48291.1"/>
    <property type="molecule type" value="Genomic_DNA"/>
</dbReference>
<evidence type="ECO:0000256" key="1">
    <source>
        <dbReference type="SAM" id="MobiDB-lite"/>
    </source>
</evidence>
<feature type="region of interest" description="Disordered" evidence="1">
    <location>
        <begin position="17"/>
        <end position="45"/>
    </location>
</feature>
<reference evidence="3" key="3">
    <citation type="submission" date="2020-12" db="UniProtKB">
        <authorList>
            <consortium name="EnsemblPlants"/>
        </authorList>
    </citation>
    <scope>IDENTIFICATION</scope>
</reference>
<evidence type="ECO:0000313" key="3">
    <source>
        <dbReference type="EnsemblPlants" id="PAC:32912514.CDS.1"/>
    </source>
</evidence>
<name>A0A2K1K3D9_PHYPA</name>
<dbReference type="InParanoid" id="A0A2K1K3D9"/>
<sequence>MKRLALKGLFRRCTEGARGGRVGSEAGPPPCPGLSRPVPSKVSPVGSGSSSFLDCKVCEPEERWSGGSLSRSQVYGPNVCGGPMTFFCSLSPSLPAFTSYRTIEHIH</sequence>
<proteinExistence type="predicted"/>
<protein>
    <submittedName>
        <fullName evidence="2 3">Uncharacterized protein</fullName>
    </submittedName>
</protein>
<dbReference type="Gramene" id="Pp3c9_16140V3.1">
    <property type="protein sequence ID" value="PAC:32912514.CDS.1"/>
    <property type="gene ID" value="Pp3c9_16140"/>
</dbReference>